<accession>A0A6M1SB71</accession>
<dbReference type="Proteomes" id="UP000477849">
    <property type="component" value="Unassembled WGS sequence"/>
</dbReference>
<dbReference type="PIRSF" id="PIRSF029063">
    <property type="entry name" value="IV_sec_VirJ"/>
    <property type="match status" value="1"/>
</dbReference>
<gene>
    <name evidence="3" type="ORF">G6N76_18005</name>
</gene>
<keyword evidence="1" id="KW-0732">Signal</keyword>
<proteinExistence type="predicted"/>
<evidence type="ECO:0000313" key="3">
    <source>
        <dbReference type="EMBL" id="NGO65568.1"/>
    </source>
</evidence>
<dbReference type="SUPFAM" id="SSF53474">
    <property type="entry name" value="alpha/beta-Hydrolases"/>
    <property type="match status" value="2"/>
</dbReference>
<dbReference type="InterPro" id="IPR029058">
    <property type="entry name" value="AB_hydrolase_fold"/>
</dbReference>
<dbReference type="AlphaFoldDB" id="A0A6M1SB71"/>
<protein>
    <submittedName>
        <fullName evidence="3">Virulence factor family protein</fullName>
    </submittedName>
</protein>
<reference evidence="3 4" key="1">
    <citation type="submission" date="2020-02" db="EMBL/GenBank/DDBJ databases">
        <title>Genome sequence of the type strain CCBAU10050 of Rhizobium daejeonense.</title>
        <authorList>
            <person name="Gao J."/>
            <person name="Sun J."/>
        </authorList>
    </citation>
    <scope>NUCLEOTIDE SEQUENCE [LARGE SCALE GENOMIC DNA]</scope>
    <source>
        <strain evidence="3 4">CCBAU10050</strain>
    </source>
</reference>
<dbReference type="EMBL" id="JAAKZH010000005">
    <property type="protein sequence ID" value="NGO65568.1"/>
    <property type="molecule type" value="Genomic_DNA"/>
</dbReference>
<evidence type="ECO:0000259" key="2">
    <source>
        <dbReference type="Pfam" id="PF06057"/>
    </source>
</evidence>
<dbReference type="RefSeq" id="WP_163901798.1">
    <property type="nucleotide sequence ID" value="NZ_CP048427.1"/>
</dbReference>
<feature type="signal peptide" evidence="1">
    <location>
        <begin position="1"/>
        <end position="24"/>
    </location>
</feature>
<dbReference type="Pfam" id="PF06057">
    <property type="entry name" value="VirJ"/>
    <property type="match status" value="1"/>
</dbReference>
<dbReference type="InterPro" id="IPR011225">
    <property type="entry name" value="IV_sec_VirJ"/>
</dbReference>
<evidence type="ECO:0000256" key="1">
    <source>
        <dbReference type="SAM" id="SignalP"/>
    </source>
</evidence>
<keyword evidence="4" id="KW-1185">Reference proteome</keyword>
<dbReference type="InterPro" id="IPR010333">
    <property type="entry name" value="VirJ"/>
</dbReference>
<dbReference type="Gene3D" id="3.40.50.1820">
    <property type="entry name" value="alpha/beta hydrolase"/>
    <property type="match status" value="2"/>
</dbReference>
<feature type="chain" id="PRO_5026914689" evidence="1">
    <location>
        <begin position="25"/>
        <end position="454"/>
    </location>
</feature>
<name>A0A6M1SB71_9HYPH</name>
<evidence type="ECO:0000313" key="4">
    <source>
        <dbReference type="Proteomes" id="UP000477849"/>
    </source>
</evidence>
<feature type="domain" description="Bacterial virulence" evidence="2">
    <location>
        <begin position="261"/>
        <end position="451"/>
    </location>
</feature>
<comment type="caution">
    <text evidence="3">The sequence shown here is derived from an EMBL/GenBank/DDBJ whole genome shotgun (WGS) entry which is preliminary data.</text>
</comment>
<organism evidence="3 4">
    <name type="scientific">Rhizobium daejeonense</name>
    <dbReference type="NCBI Taxonomy" id="240521"/>
    <lineage>
        <taxon>Bacteria</taxon>
        <taxon>Pseudomonadati</taxon>
        <taxon>Pseudomonadota</taxon>
        <taxon>Alphaproteobacteria</taxon>
        <taxon>Hyphomicrobiales</taxon>
        <taxon>Rhizobiaceae</taxon>
        <taxon>Rhizobium/Agrobacterium group</taxon>
        <taxon>Rhizobium</taxon>
    </lineage>
</organism>
<sequence>MKTILTKTASALSLAALISAPAFADDVAFDTGMIPAPLILMPEDTPQAVIFLLSDASGWQDKDQKEAERLNSNGAIVIGIDTPKYIASLAKDTDDCIYTVSDIESLSHQVQRKAGNASVLQPIVAGSGLGGTMALAILAQTPQATIGQTLAVDPEAGIPLQKELCTPADKTVQGDHTIYGLTDGELPDPATVVLTPAAPSDGRDHVTALVSKHSDIDVRDGKDDDASTLGATLDELVAAESQTESPLGLPLSILDATPAKDTMAIIYSGDGGWRDIDRELAGFLQKDGIPVVGVDSLRYFWSARTAAETSADLERIIHAYKKRWNVHHVLLIGYSFGADILPASYNGLTEKAKGSIIQMSLLGLSHEIDWEISVSGWLGAGGGSGAGDPVDDIRKIDPQIVQCLYGADDDEDACPALKGSSVETVQLEGGHHFDGDYEALAKLVVDGLTRRLNK</sequence>